<dbReference type="InterPro" id="IPR052159">
    <property type="entry name" value="Competence_DNA_uptake"/>
</dbReference>
<reference evidence="3 4" key="1">
    <citation type="submission" date="2020-08" db="EMBL/GenBank/DDBJ databases">
        <title>Streptomycin Non-resistant strain, P. mexicana.</title>
        <authorList>
            <person name="Ganesh-Kumar S."/>
            <person name="Zhe T."/>
            <person name="Yu Z."/>
            <person name="Min Y."/>
        </authorList>
    </citation>
    <scope>NUCLEOTIDE SEQUENCE [LARGE SCALE GENOMIC DNA]</scope>
    <source>
        <strain evidence="3 4">GTZY2</strain>
    </source>
</reference>
<dbReference type="PANTHER" id="PTHR30619">
    <property type="entry name" value="DNA INTERNALIZATION/COMPETENCE PROTEIN COMEC/REC2"/>
    <property type="match status" value="1"/>
</dbReference>
<dbReference type="Pfam" id="PF00753">
    <property type="entry name" value="Lactamase_B"/>
    <property type="match status" value="1"/>
</dbReference>
<dbReference type="Gene3D" id="3.60.15.10">
    <property type="entry name" value="Ribonuclease Z/Hydroxyacylglutathione hydrolase-like"/>
    <property type="match status" value="1"/>
</dbReference>
<dbReference type="PANTHER" id="PTHR30619:SF1">
    <property type="entry name" value="RECOMBINATION PROTEIN 2"/>
    <property type="match status" value="1"/>
</dbReference>
<feature type="compositionally biased region" description="Pro residues" evidence="1">
    <location>
        <begin position="10"/>
        <end position="20"/>
    </location>
</feature>
<sequence>MRKAHAPTTSAPPPAADALPPAPAAAVTLAADTLAAVSAEPVLQPATPHPTLKQRGGEDLRRFALTRALAGDDAFRPDALPRGSMAVHAINVGQGDAFLVEFACGVALIDAGYQNRIVYKQSLIDYLTWFFQERRPDLDNTLNLVVSSHSHNDHALGFPFVLGKAPAEVALTVENVVDNAYDVTGGADKQVLLREAATQGYHPIRVEQIKWYEGGTSPVIDPIGACPQEATDPLIRVLWGGWDEQGDADPNPNHHSVVVRIDFGQASFLFTGDLQVGETKNKRGGVDYLLEDYERDLTAFDVDVLKVAHHGATNGTEQTWLEAIRPCIAMMGVGDPNDKGVGTAHDHGHPRMDTLKLLTSDQLGVSGRRPRISIPAANAGDAEYEAMTTNRALFGTGWDGHYVVYGFKDGGYRVSTQHSGLDGHAITCR</sequence>
<dbReference type="InterPro" id="IPR036866">
    <property type="entry name" value="RibonucZ/Hydroxyglut_hydro"/>
</dbReference>
<protein>
    <recommendedName>
        <fullName evidence="2">Metallo-beta-lactamase domain-containing protein</fullName>
    </recommendedName>
</protein>
<evidence type="ECO:0000259" key="2">
    <source>
        <dbReference type="Pfam" id="PF00753"/>
    </source>
</evidence>
<evidence type="ECO:0000313" key="3">
    <source>
        <dbReference type="EMBL" id="QNN76878.1"/>
    </source>
</evidence>
<dbReference type="SUPFAM" id="SSF56281">
    <property type="entry name" value="Metallo-hydrolase/oxidoreductase"/>
    <property type="match status" value="1"/>
</dbReference>
<feature type="domain" description="Metallo-beta-lactamase" evidence="2">
    <location>
        <begin position="91"/>
        <end position="325"/>
    </location>
</feature>
<dbReference type="EMBL" id="CP060731">
    <property type="protein sequence ID" value="QNN76878.1"/>
    <property type="molecule type" value="Genomic_DNA"/>
</dbReference>
<dbReference type="RefSeq" id="WP_187572602.1">
    <property type="nucleotide sequence ID" value="NZ_CP060731.1"/>
</dbReference>
<name>A0A7G9T9V3_PSEMX</name>
<proteinExistence type="predicted"/>
<dbReference type="InterPro" id="IPR001279">
    <property type="entry name" value="Metallo-B-lactamas"/>
</dbReference>
<organism evidence="3 4">
    <name type="scientific">Pseudoxanthomonas mexicana</name>
    <dbReference type="NCBI Taxonomy" id="128785"/>
    <lineage>
        <taxon>Bacteria</taxon>
        <taxon>Pseudomonadati</taxon>
        <taxon>Pseudomonadota</taxon>
        <taxon>Gammaproteobacteria</taxon>
        <taxon>Lysobacterales</taxon>
        <taxon>Lysobacteraceae</taxon>
        <taxon>Pseudoxanthomonas</taxon>
    </lineage>
</organism>
<dbReference type="AlphaFoldDB" id="A0A7G9T9V3"/>
<accession>A0A7G9T9V3</accession>
<gene>
    <name evidence="3" type="ORF">IAE60_13125</name>
</gene>
<dbReference type="Proteomes" id="UP000515838">
    <property type="component" value="Chromosome"/>
</dbReference>
<evidence type="ECO:0000313" key="4">
    <source>
        <dbReference type="Proteomes" id="UP000515838"/>
    </source>
</evidence>
<feature type="region of interest" description="Disordered" evidence="1">
    <location>
        <begin position="1"/>
        <end position="20"/>
    </location>
</feature>
<dbReference type="GeneID" id="81471919"/>
<evidence type="ECO:0000256" key="1">
    <source>
        <dbReference type="SAM" id="MobiDB-lite"/>
    </source>
</evidence>